<protein>
    <submittedName>
        <fullName evidence="2">Uncharacterized protein</fullName>
    </submittedName>
</protein>
<evidence type="ECO:0000256" key="1">
    <source>
        <dbReference type="SAM" id="MobiDB-lite"/>
    </source>
</evidence>
<sequence>MSRNEHSSGDTPRQEGEGRHLNVHFQNSFRSLGALLNEMFLAPNTFVERSGWSLHPPTGGESRLMGQSEGANDTSFTSLMMTDESCRRHNAPFIFPSILFETQELLNWGVATHFAQLHSNARGLESPKRTTEHRSFAKYNTPYFIFFSKHLLPYTILLWARFLCQHAEVFFLISSSGGMKTVDEVGGMLIRSAIQWSFESWEASQKVDDQERSITFQTEARL</sequence>
<accession>A0A8X6LZV9</accession>
<dbReference type="EMBL" id="BMAO01019062">
    <property type="protein sequence ID" value="GFR28090.1"/>
    <property type="molecule type" value="Genomic_DNA"/>
</dbReference>
<proteinExistence type="predicted"/>
<evidence type="ECO:0000313" key="2">
    <source>
        <dbReference type="EMBL" id="GFR28090.1"/>
    </source>
</evidence>
<organism evidence="2 3">
    <name type="scientific">Trichonephila clavata</name>
    <name type="common">Joro spider</name>
    <name type="synonym">Nephila clavata</name>
    <dbReference type="NCBI Taxonomy" id="2740835"/>
    <lineage>
        <taxon>Eukaryota</taxon>
        <taxon>Metazoa</taxon>
        <taxon>Ecdysozoa</taxon>
        <taxon>Arthropoda</taxon>
        <taxon>Chelicerata</taxon>
        <taxon>Arachnida</taxon>
        <taxon>Araneae</taxon>
        <taxon>Araneomorphae</taxon>
        <taxon>Entelegynae</taxon>
        <taxon>Araneoidea</taxon>
        <taxon>Nephilidae</taxon>
        <taxon>Trichonephila</taxon>
    </lineage>
</organism>
<dbReference type="OrthoDB" id="10531348at2759"/>
<dbReference type="Proteomes" id="UP000887116">
    <property type="component" value="Unassembled WGS sequence"/>
</dbReference>
<comment type="caution">
    <text evidence="2">The sequence shown here is derived from an EMBL/GenBank/DDBJ whole genome shotgun (WGS) entry which is preliminary data.</text>
</comment>
<dbReference type="AlphaFoldDB" id="A0A8X6LZV9"/>
<feature type="compositionally biased region" description="Basic and acidic residues" evidence="1">
    <location>
        <begin position="1"/>
        <end position="20"/>
    </location>
</feature>
<evidence type="ECO:0000313" key="3">
    <source>
        <dbReference type="Proteomes" id="UP000887116"/>
    </source>
</evidence>
<name>A0A8X6LZV9_TRICU</name>
<keyword evidence="3" id="KW-1185">Reference proteome</keyword>
<gene>
    <name evidence="2" type="ORF">TNCT_207581</name>
</gene>
<feature type="region of interest" description="Disordered" evidence="1">
    <location>
        <begin position="1"/>
        <end position="21"/>
    </location>
</feature>
<reference evidence="2" key="1">
    <citation type="submission" date="2020-07" db="EMBL/GenBank/DDBJ databases">
        <title>Multicomponent nature underlies the extraordinary mechanical properties of spider dragline silk.</title>
        <authorList>
            <person name="Kono N."/>
            <person name="Nakamura H."/>
            <person name="Mori M."/>
            <person name="Yoshida Y."/>
            <person name="Ohtoshi R."/>
            <person name="Malay A.D."/>
            <person name="Moran D.A.P."/>
            <person name="Tomita M."/>
            <person name="Numata K."/>
            <person name="Arakawa K."/>
        </authorList>
    </citation>
    <scope>NUCLEOTIDE SEQUENCE</scope>
</reference>